<dbReference type="Proteomes" id="UP001151760">
    <property type="component" value="Unassembled WGS sequence"/>
</dbReference>
<keyword evidence="5" id="KW-0677">Repeat</keyword>
<sequence>MLLMSLGAQNVTVGCSKQERLALLKFKHSVLDEFGMLSSWVGNDCCNWKRVQSDDATEVFWSQGGILFSKFKTSEVPCGLVGGIAMVIVALKRIPQYTILQSELSLQVKWFASINDVYVRPVLLLDWLLGATICGLSVSFAVHVQACGDRLFASVCKFANEVLVRTPDNMAWVSGLSPVKRLDLSGVDLSGAQSLHMVFYMIPSLIELRVRLFRGCGIGLGT</sequence>
<evidence type="ECO:0000256" key="1">
    <source>
        <dbReference type="ARBA" id="ARBA00004479"/>
    </source>
</evidence>
<dbReference type="PANTHER" id="PTHR48063">
    <property type="entry name" value="LRR RECEPTOR-LIKE KINASE"/>
    <property type="match status" value="1"/>
</dbReference>
<evidence type="ECO:0000256" key="5">
    <source>
        <dbReference type="ARBA" id="ARBA00022737"/>
    </source>
</evidence>
<keyword evidence="8" id="KW-0325">Glycoprotein</keyword>
<evidence type="ECO:0000256" key="4">
    <source>
        <dbReference type="ARBA" id="ARBA00022729"/>
    </source>
</evidence>
<dbReference type="InterPro" id="IPR013210">
    <property type="entry name" value="LRR_N_plant-typ"/>
</dbReference>
<keyword evidence="7" id="KW-0472">Membrane</keyword>
<accession>A0ABQ5DL09</accession>
<dbReference type="InterPro" id="IPR032675">
    <property type="entry name" value="LRR_dom_sf"/>
</dbReference>
<dbReference type="Pfam" id="PF08263">
    <property type="entry name" value="LRRNT_2"/>
    <property type="match status" value="1"/>
</dbReference>
<comment type="caution">
    <text evidence="10">The sequence shown here is derived from an EMBL/GenBank/DDBJ whole genome shotgun (WGS) entry which is preliminary data.</text>
</comment>
<comment type="subcellular location">
    <subcellularLocation>
        <location evidence="1">Membrane</location>
        <topology evidence="1">Single-pass type I membrane protein</topology>
    </subcellularLocation>
</comment>
<proteinExistence type="predicted"/>
<name>A0ABQ5DL09_9ASTR</name>
<organism evidence="10 11">
    <name type="scientific">Tanacetum coccineum</name>
    <dbReference type="NCBI Taxonomy" id="301880"/>
    <lineage>
        <taxon>Eukaryota</taxon>
        <taxon>Viridiplantae</taxon>
        <taxon>Streptophyta</taxon>
        <taxon>Embryophyta</taxon>
        <taxon>Tracheophyta</taxon>
        <taxon>Spermatophyta</taxon>
        <taxon>Magnoliopsida</taxon>
        <taxon>eudicotyledons</taxon>
        <taxon>Gunneridae</taxon>
        <taxon>Pentapetalae</taxon>
        <taxon>asterids</taxon>
        <taxon>campanulids</taxon>
        <taxon>Asterales</taxon>
        <taxon>Asteraceae</taxon>
        <taxon>Asteroideae</taxon>
        <taxon>Anthemideae</taxon>
        <taxon>Anthemidinae</taxon>
        <taxon>Tanacetum</taxon>
    </lineage>
</organism>
<feature type="domain" description="Leucine-rich repeat-containing N-terminal plant-type" evidence="9">
    <location>
        <begin position="17"/>
        <end position="51"/>
    </location>
</feature>
<evidence type="ECO:0000256" key="6">
    <source>
        <dbReference type="ARBA" id="ARBA00022989"/>
    </source>
</evidence>
<evidence type="ECO:0000259" key="9">
    <source>
        <dbReference type="Pfam" id="PF08263"/>
    </source>
</evidence>
<dbReference type="EMBL" id="BQNB010015403">
    <property type="protein sequence ID" value="GJT39637.1"/>
    <property type="molecule type" value="Genomic_DNA"/>
</dbReference>
<evidence type="ECO:0000313" key="10">
    <source>
        <dbReference type="EMBL" id="GJT39637.1"/>
    </source>
</evidence>
<protein>
    <submittedName>
        <fullName evidence="10">Leucine-rich repeat protein</fullName>
    </submittedName>
</protein>
<dbReference type="PANTHER" id="PTHR48063:SF112">
    <property type="entry name" value="RECEPTOR LIKE PROTEIN 30-LIKE"/>
    <property type="match status" value="1"/>
</dbReference>
<evidence type="ECO:0000256" key="2">
    <source>
        <dbReference type="ARBA" id="ARBA00022614"/>
    </source>
</evidence>
<keyword evidence="3" id="KW-0812">Transmembrane</keyword>
<evidence type="ECO:0000256" key="8">
    <source>
        <dbReference type="ARBA" id="ARBA00023180"/>
    </source>
</evidence>
<evidence type="ECO:0000256" key="7">
    <source>
        <dbReference type="ARBA" id="ARBA00023136"/>
    </source>
</evidence>
<reference evidence="10" key="2">
    <citation type="submission" date="2022-01" db="EMBL/GenBank/DDBJ databases">
        <authorList>
            <person name="Yamashiro T."/>
            <person name="Shiraishi A."/>
            <person name="Satake H."/>
            <person name="Nakayama K."/>
        </authorList>
    </citation>
    <scope>NUCLEOTIDE SEQUENCE</scope>
</reference>
<evidence type="ECO:0000313" key="11">
    <source>
        <dbReference type="Proteomes" id="UP001151760"/>
    </source>
</evidence>
<reference evidence="10" key="1">
    <citation type="journal article" date="2022" name="Int. J. Mol. Sci.">
        <title>Draft Genome of Tanacetum Coccineum: Genomic Comparison of Closely Related Tanacetum-Family Plants.</title>
        <authorList>
            <person name="Yamashiro T."/>
            <person name="Shiraishi A."/>
            <person name="Nakayama K."/>
            <person name="Satake H."/>
        </authorList>
    </citation>
    <scope>NUCLEOTIDE SEQUENCE</scope>
</reference>
<dbReference type="Gene3D" id="3.80.10.10">
    <property type="entry name" value="Ribonuclease Inhibitor"/>
    <property type="match status" value="1"/>
</dbReference>
<keyword evidence="11" id="KW-1185">Reference proteome</keyword>
<dbReference type="InterPro" id="IPR046956">
    <property type="entry name" value="RLP23-like"/>
</dbReference>
<evidence type="ECO:0000256" key="3">
    <source>
        <dbReference type="ARBA" id="ARBA00022692"/>
    </source>
</evidence>
<keyword evidence="6" id="KW-1133">Transmembrane helix</keyword>
<gene>
    <name evidence="10" type="ORF">Tco_0939502</name>
</gene>
<keyword evidence="4" id="KW-0732">Signal</keyword>
<keyword evidence="2" id="KW-0433">Leucine-rich repeat</keyword>